<dbReference type="EMBL" id="JAGSCS010000002">
    <property type="protein sequence ID" value="MBR0575210.1"/>
    <property type="molecule type" value="Genomic_DNA"/>
</dbReference>
<evidence type="ECO:0000259" key="6">
    <source>
        <dbReference type="Pfam" id="PF04055"/>
    </source>
</evidence>
<dbReference type="SFLD" id="SFLDG01099">
    <property type="entry name" value="Uncharacterised_Radical_SAM_Su"/>
    <property type="match status" value="1"/>
</dbReference>
<dbReference type="InterPro" id="IPR013785">
    <property type="entry name" value="Aldolase_TIM"/>
</dbReference>
<dbReference type="InterPro" id="IPR058240">
    <property type="entry name" value="rSAM_sf"/>
</dbReference>
<feature type="binding site" evidence="5">
    <location>
        <position position="71"/>
    </location>
    <ligand>
        <name>[4Fe-4S] cluster</name>
        <dbReference type="ChEBI" id="CHEBI:49883"/>
        <note>4Fe-4S-S-AdoMet</note>
    </ligand>
</feature>
<accession>A0A941CM51</accession>
<evidence type="ECO:0000313" key="8">
    <source>
        <dbReference type="Proteomes" id="UP000675379"/>
    </source>
</evidence>
<dbReference type="PANTHER" id="PTHR43075">
    <property type="entry name" value="FORMATE LYASE ACTIVATING ENZYME, PUTATIVE (AFU_ORTHOLOGUE AFUA_2G15630)-RELATED"/>
    <property type="match status" value="1"/>
</dbReference>
<feature type="domain" description="Radical SAM core" evidence="6">
    <location>
        <begin position="59"/>
        <end position="184"/>
    </location>
</feature>
<evidence type="ECO:0000256" key="2">
    <source>
        <dbReference type="ARBA" id="ARBA00022723"/>
    </source>
</evidence>
<keyword evidence="1 5" id="KW-0949">S-adenosyl-L-methionine</keyword>
<dbReference type="AlphaFoldDB" id="A0A941CM51"/>
<dbReference type="CDD" id="cd01335">
    <property type="entry name" value="Radical_SAM"/>
    <property type="match status" value="1"/>
</dbReference>
<gene>
    <name evidence="7" type="ORF">KCG48_02540</name>
</gene>
<feature type="binding site" evidence="5">
    <location>
        <position position="64"/>
    </location>
    <ligand>
        <name>[4Fe-4S] cluster</name>
        <dbReference type="ChEBI" id="CHEBI:49883"/>
        <note>4Fe-4S-S-AdoMet</note>
    </ligand>
</feature>
<feature type="binding site" evidence="5">
    <location>
        <position position="68"/>
    </location>
    <ligand>
        <name>[4Fe-4S] cluster</name>
        <dbReference type="ChEBI" id="CHEBI:49883"/>
        <note>4Fe-4S-S-AdoMet</note>
    </ligand>
</feature>
<evidence type="ECO:0000256" key="3">
    <source>
        <dbReference type="ARBA" id="ARBA00023004"/>
    </source>
</evidence>
<comment type="caution">
    <text evidence="7">The sequence shown here is derived from an EMBL/GenBank/DDBJ whole genome shotgun (WGS) entry which is preliminary data.</text>
</comment>
<dbReference type="PIRSF" id="PIRSF004869">
    <property type="entry name" value="PflX_prd"/>
    <property type="match status" value="1"/>
</dbReference>
<keyword evidence="2 5" id="KW-0479">Metal-binding</keyword>
<protein>
    <submittedName>
        <fullName evidence="7">Radical SAM protein</fullName>
    </submittedName>
</protein>
<evidence type="ECO:0000313" key="7">
    <source>
        <dbReference type="EMBL" id="MBR0575210.1"/>
    </source>
</evidence>
<evidence type="ECO:0000256" key="1">
    <source>
        <dbReference type="ARBA" id="ARBA00022691"/>
    </source>
</evidence>
<dbReference type="Gene3D" id="3.20.20.70">
    <property type="entry name" value="Aldolase class I"/>
    <property type="match status" value="1"/>
</dbReference>
<dbReference type="GO" id="GO:0046872">
    <property type="term" value="F:metal ion binding"/>
    <property type="evidence" value="ECO:0007669"/>
    <property type="project" value="UniProtKB-KW"/>
</dbReference>
<dbReference type="Pfam" id="PF04055">
    <property type="entry name" value="Radical_SAM"/>
    <property type="match status" value="1"/>
</dbReference>
<sequence>MTLMNLFDHCTLCPRECGVNRNKGQRGYCRTGAELLVARAALHMWEEPCLSGKRGSGTVFFAGCAMGCVFCQNHDIARGERGKIISVERLAAIFMELQEKGAHNINLVTPSHYVPPIALALRLAKAQGLNIPVVFNSSGYEKRETLALLEGLVDIYLPDFKYWDPAIARRYSQAPDYAAVAKEALAEMLRQTGTPQYDEEGMLLRGTIVRHLSLPGSLGDSKDILEYLKDTYGGKITISIMNQYTPMPAMANFPEINRKVTPEEYEELVGYAQLLGLKNAFVQEEGTQSDSFIPPFDLEGV</sequence>
<name>A0A941CM51_9CLOT</name>
<dbReference type="PANTHER" id="PTHR43075:SF1">
    <property type="entry name" value="FORMATE LYASE ACTIVATING ENZYME, PUTATIVE (AFU_ORTHOLOGUE AFUA_2G15630)-RELATED"/>
    <property type="match status" value="1"/>
</dbReference>
<comment type="cofactor">
    <cofactor evidence="5">
        <name>[4Fe-4S] cluster</name>
        <dbReference type="ChEBI" id="CHEBI:49883"/>
    </cofactor>
    <text evidence="5">Binds 1 [4Fe-4S] cluster. The cluster is coordinated with 3 cysteines and an exchangeable S-adenosyl-L-methionine.</text>
</comment>
<proteinExistence type="predicted"/>
<dbReference type="SUPFAM" id="SSF102114">
    <property type="entry name" value="Radical SAM enzymes"/>
    <property type="match status" value="1"/>
</dbReference>
<dbReference type="InterPro" id="IPR007197">
    <property type="entry name" value="rSAM"/>
</dbReference>
<dbReference type="SFLD" id="SFLDS00029">
    <property type="entry name" value="Radical_SAM"/>
    <property type="match status" value="1"/>
</dbReference>
<dbReference type="GO" id="GO:0051536">
    <property type="term" value="F:iron-sulfur cluster binding"/>
    <property type="evidence" value="ECO:0007669"/>
    <property type="project" value="UniProtKB-KW"/>
</dbReference>
<dbReference type="InterPro" id="IPR040085">
    <property type="entry name" value="MJ0674-like"/>
</dbReference>
<dbReference type="InterPro" id="IPR016431">
    <property type="entry name" value="Pyrv-formate_lyase-activ_prd"/>
</dbReference>
<dbReference type="Proteomes" id="UP000675379">
    <property type="component" value="Unassembled WGS sequence"/>
</dbReference>
<dbReference type="GO" id="GO:0003824">
    <property type="term" value="F:catalytic activity"/>
    <property type="evidence" value="ECO:0007669"/>
    <property type="project" value="InterPro"/>
</dbReference>
<reference evidence="7" key="1">
    <citation type="submission" date="2021-04" db="EMBL/GenBank/DDBJ databases">
        <title>Proteiniclasticum sedimins sp. nov., an obligate anaerobic bacterium isolated from anaerobic sludge.</title>
        <authorList>
            <person name="Liu J."/>
        </authorList>
    </citation>
    <scope>NUCLEOTIDE SEQUENCE</scope>
    <source>
        <strain evidence="7">BAD-10</strain>
    </source>
</reference>
<evidence type="ECO:0000256" key="4">
    <source>
        <dbReference type="ARBA" id="ARBA00023014"/>
    </source>
</evidence>
<keyword evidence="8" id="KW-1185">Reference proteome</keyword>
<keyword evidence="4 5" id="KW-0411">Iron-sulfur</keyword>
<organism evidence="7 8">
    <name type="scientific">Proteiniclasticum sediminis</name>
    <dbReference type="NCBI Taxonomy" id="2804028"/>
    <lineage>
        <taxon>Bacteria</taxon>
        <taxon>Bacillati</taxon>
        <taxon>Bacillota</taxon>
        <taxon>Clostridia</taxon>
        <taxon>Eubacteriales</taxon>
        <taxon>Clostridiaceae</taxon>
        <taxon>Proteiniclasticum</taxon>
    </lineage>
</organism>
<keyword evidence="3 5" id="KW-0408">Iron</keyword>
<evidence type="ECO:0000256" key="5">
    <source>
        <dbReference type="PIRSR" id="PIRSR004869-50"/>
    </source>
</evidence>
<dbReference type="RefSeq" id="WP_211799724.1">
    <property type="nucleotide sequence ID" value="NZ_JAGSCS010000002.1"/>
</dbReference>